<evidence type="ECO:0000256" key="3">
    <source>
        <dbReference type="RuleBase" id="RU364104"/>
    </source>
</evidence>
<dbReference type="EMBL" id="CAKOGP040000001">
    <property type="protein sequence ID" value="CAJ1914608.1"/>
    <property type="molecule type" value="Genomic_DNA"/>
</dbReference>
<sequence length="107" mass="12715">MHPPLDRPHPDCQEAIDELRNCQKTRSRIKVWACNELKHRLDDCFKEEKQKILLDMNKGFAERRLLEDEQAAKSTGKNMTFQEYLKKDKEYQKEIESIKKSGSSWFG</sequence>
<dbReference type="AlphaFoldDB" id="A0AAD2FB84"/>
<evidence type="ECO:0000313" key="4">
    <source>
        <dbReference type="EMBL" id="CAJ1914608.1"/>
    </source>
</evidence>
<evidence type="ECO:0000256" key="1">
    <source>
        <dbReference type="ARBA" id="ARBA00007347"/>
    </source>
</evidence>
<dbReference type="GO" id="GO:0005739">
    <property type="term" value="C:mitochondrion"/>
    <property type="evidence" value="ECO:0007669"/>
    <property type="project" value="UniProtKB-SubCell"/>
</dbReference>
<organism evidence="4 5">
    <name type="scientific">Cylindrotheca closterium</name>
    <dbReference type="NCBI Taxonomy" id="2856"/>
    <lineage>
        <taxon>Eukaryota</taxon>
        <taxon>Sar</taxon>
        <taxon>Stramenopiles</taxon>
        <taxon>Ochrophyta</taxon>
        <taxon>Bacillariophyta</taxon>
        <taxon>Bacillariophyceae</taxon>
        <taxon>Bacillariophycidae</taxon>
        <taxon>Bacillariales</taxon>
        <taxon>Bacillariaceae</taxon>
        <taxon>Cylindrotheca</taxon>
    </lineage>
</organism>
<protein>
    <recommendedName>
        <fullName evidence="3">COX assembly mitochondrial protein</fullName>
    </recommendedName>
</protein>
<evidence type="ECO:0000256" key="2">
    <source>
        <dbReference type="ARBA" id="ARBA00023157"/>
    </source>
</evidence>
<comment type="caution">
    <text evidence="4">The sequence shown here is derived from an EMBL/GenBank/DDBJ whole genome shotgun (WGS) entry which is preliminary data.</text>
</comment>
<gene>
    <name evidence="4" type="ORF">CYCCA115_LOCUS692</name>
</gene>
<dbReference type="Proteomes" id="UP001295423">
    <property type="component" value="Unassembled WGS sequence"/>
</dbReference>
<keyword evidence="5" id="KW-1185">Reference proteome</keyword>
<accession>A0AAD2FB84</accession>
<dbReference type="InterPro" id="IPR013892">
    <property type="entry name" value="Cyt_c_biogenesis_Cmc1-like"/>
</dbReference>
<keyword evidence="3" id="KW-0496">Mitochondrion</keyword>
<comment type="similarity">
    <text evidence="1 3">Belongs to the CMC family.</text>
</comment>
<keyword evidence="2" id="KW-1015">Disulfide bond</keyword>
<reference evidence="4" key="1">
    <citation type="submission" date="2023-08" db="EMBL/GenBank/DDBJ databases">
        <authorList>
            <person name="Audoor S."/>
            <person name="Bilcke G."/>
        </authorList>
    </citation>
    <scope>NUCLEOTIDE SEQUENCE</scope>
</reference>
<evidence type="ECO:0000313" key="5">
    <source>
        <dbReference type="Proteomes" id="UP001295423"/>
    </source>
</evidence>
<name>A0AAD2FB84_9STRA</name>
<dbReference type="Pfam" id="PF08583">
    <property type="entry name" value="Cmc1"/>
    <property type="match status" value="1"/>
</dbReference>
<comment type="subcellular location">
    <subcellularLocation>
        <location evidence="3">Mitochondrion</location>
    </subcellularLocation>
</comment>
<proteinExistence type="inferred from homology"/>